<evidence type="ECO:0000256" key="4">
    <source>
        <dbReference type="ARBA" id="ARBA00022679"/>
    </source>
</evidence>
<gene>
    <name evidence="11" type="ORF">BKA02_000184</name>
</gene>
<reference evidence="11 12" key="1">
    <citation type="submission" date="2020-07" db="EMBL/GenBank/DDBJ databases">
        <title>Sequencing the genomes of 1000 actinobacteria strains.</title>
        <authorList>
            <person name="Klenk H.-P."/>
        </authorList>
    </citation>
    <scope>NUCLEOTIDE SEQUENCE [LARGE SCALE GENOMIC DNA]</scope>
    <source>
        <strain evidence="11 12">DSM 22185</strain>
    </source>
</reference>
<dbReference type="Pfam" id="PF01202">
    <property type="entry name" value="SKI"/>
    <property type="match status" value="1"/>
</dbReference>
<dbReference type="NCBIfam" id="TIGR01313">
    <property type="entry name" value="therm_gnt_kin"/>
    <property type="match status" value="1"/>
</dbReference>
<protein>
    <recommendedName>
        <fullName evidence="3 10">Gluconokinase</fullName>
        <ecNumber evidence="3 10">2.7.1.12</ecNumber>
    </recommendedName>
</protein>
<keyword evidence="7 10" id="KW-0067">ATP-binding</keyword>
<evidence type="ECO:0000256" key="8">
    <source>
        <dbReference type="ARBA" id="ARBA00023064"/>
    </source>
</evidence>
<comment type="caution">
    <text evidence="11">The sequence shown here is derived from an EMBL/GenBank/DDBJ whole genome shotgun (WGS) entry which is preliminary data.</text>
</comment>
<dbReference type="InterPro" id="IPR006001">
    <property type="entry name" value="Therm_gnt_kin"/>
</dbReference>
<evidence type="ECO:0000256" key="6">
    <source>
        <dbReference type="ARBA" id="ARBA00022777"/>
    </source>
</evidence>
<sequence length="178" mass="19178">MLHPPVVVMGVQGSGKSTIAELLASRTGGRAVDGDRLHPADNVARMAAGVPLSDADREPWLRTIGDLLDAHRGDNIVVVCSALRRNYRDLLRDRAPGTVFVHLSGSFELISERVDARTHEYMPPALLRSQFASLEPLEPDEDGIVIDVAAAPVRIVDEAVAFLDEHARRVSGGAASSR</sequence>
<dbReference type="InterPro" id="IPR031322">
    <property type="entry name" value="Shikimate/glucono_kinase"/>
</dbReference>
<dbReference type="GO" id="GO:0005524">
    <property type="term" value="F:ATP binding"/>
    <property type="evidence" value="ECO:0007669"/>
    <property type="project" value="UniProtKB-KW"/>
</dbReference>
<dbReference type="SUPFAM" id="SSF52540">
    <property type="entry name" value="P-loop containing nucleoside triphosphate hydrolases"/>
    <property type="match status" value="1"/>
</dbReference>
<comment type="similarity">
    <text evidence="2 10">Belongs to the gluconokinase GntK/GntV family.</text>
</comment>
<dbReference type="PANTHER" id="PTHR43442:SF3">
    <property type="entry name" value="GLUCONOKINASE-RELATED"/>
    <property type="match status" value="1"/>
</dbReference>
<comment type="pathway">
    <text evidence="1">Carbohydrate acid metabolism.</text>
</comment>
<dbReference type="Gene3D" id="3.40.50.300">
    <property type="entry name" value="P-loop containing nucleotide triphosphate hydrolases"/>
    <property type="match status" value="1"/>
</dbReference>
<dbReference type="FunFam" id="3.40.50.300:FF:000522">
    <property type="entry name" value="Gluconokinase"/>
    <property type="match status" value="1"/>
</dbReference>
<evidence type="ECO:0000256" key="5">
    <source>
        <dbReference type="ARBA" id="ARBA00022741"/>
    </source>
</evidence>
<dbReference type="InterPro" id="IPR027417">
    <property type="entry name" value="P-loop_NTPase"/>
</dbReference>
<evidence type="ECO:0000313" key="12">
    <source>
        <dbReference type="Proteomes" id="UP000552045"/>
    </source>
</evidence>
<evidence type="ECO:0000256" key="9">
    <source>
        <dbReference type="ARBA" id="ARBA00048090"/>
    </source>
</evidence>
<keyword evidence="4 10" id="KW-0808">Transferase</keyword>
<dbReference type="EMBL" id="JACCBH010000001">
    <property type="protein sequence ID" value="NYD53129.1"/>
    <property type="molecule type" value="Genomic_DNA"/>
</dbReference>
<evidence type="ECO:0000256" key="10">
    <source>
        <dbReference type="RuleBase" id="RU363066"/>
    </source>
</evidence>
<organism evidence="11 12">
    <name type="scientific">Microbacterium pseudoresistens</name>
    <dbReference type="NCBI Taxonomy" id="640634"/>
    <lineage>
        <taxon>Bacteria</taxon>
        <taxon>Bacillati</taxon>
        <taxon>Actinomycetota</taxon>
        <taxon>Actinomycetes</taxon>
        <taxon>Micrococcales</taxon>
        <taxon>Microbacteriaceae</taxon>
        <taxon>Microbacterium</taxon>
    </lineage>
</organism>
<dbReference type="EC" id="2.7.1.12" evidence="3 10"/>
<dbReference type="GO" id="GO:0046316">
    <property type="term" value="F:gluconokinase activity"/>
    <property type="evidence" value="ECO:0007669"/>
    <property type="project" value="UniProtKB-EC"/>
</dbReference>
<keyword evidence="6 10" id="KW-0418">Kinase</keyword>
<dbReference type="Proteomes" id="UP000552045">
    <property type="component" value="Unassembled WGS sequence"/>
</dbReference>
<name>A0A7Y9ESH4_9MICO</name>
<evidence type="ECO:0000256" key="7">
    <source>
        <dbReference type="ARBA" id="ARBA00022840"/>
    </source>
</evidence>
<evidence type="ECO:0000256" key="2">
    <source>
        <dbReference type="ARBA" id="ARBA00008420"/>
    </source>
</evidence>
<dbReference type="RefSeq" id="WP_343045310.1">
    <property type="nucleotide sequence ID" value="NZ_JACCBH010000001.1"/>
</dbReference>
<keyword evidence="5 10" id="KW-0547">Nucleotide-binding</keyword>
<comment type="catalytic activity">
    <reaction evidence="9 10">
        <text>D-gluconate + ATP = 6-phospho-D-gluconate + ADP + H(+)</text>
        <dbReference type="Rhea" id="RHEA:19433"/>
        <dbReference type="ChEBI" id="CHEBI:15378"/>
        <dbReference type="ChEBI" id="CHEBI:18391"/>
        <dbReference type="ChEBI" id="CHEBI:30616"/>
        <dbReference type="ChEBI" id="CHEBI:58759"/>
        <dbReference type="ChEBI" id="CHEBI:456216"/>
        <dbReference type="EC" id="2.7.1.12"/>
    </reaction>
</comment>
<accession>A0A7Y9ESH4</accession>
<evidence type="ECO:0000313" key="11">
    <source>
        <dbReference type="EMBL" id="NYD53129.1"/>
    </source>
</evidence>
<dbReference type="CDD" id="cd02021">
    <property type="entry name" value="GntK"/>
    <property type="match status" value="1"/>
</dbReference>
<keyword evidence="8" id="KW-0311">Gluconate utilization</keyword>
<keyword evidence="12" id="KW-1185">Reference proteome</keyword>
<dbReference type="GO" id="GO:0019521">
    <property type="term" value="P:D-gluconate metabolic process"/>
    <property type="evidence" value="ECO:0007669"/>
    <property type="project" value="UniProtKB-KW"/>
</dbReference>
<evidence type="ECO:0000256" key="3">
    <source>
        <dbReference type="ARBA" id="ARBA00012054"/>
    </source>
</evidence>
<evidence type="ECO:0000256" key="1">
    <source>
        <dbReference type="ARBA" id="ARBA00004761"/>
    </source>
</evidence>
<proteinExistence type="inferred from homology"/>
<dbReference type="PANTHER" id="PTHR43442">
    <property type="entry name" value="GLUCONOKINASE-RELATED"/>
    <property type="match status" value="1"/>
</dbReference>
<dbReference type="AlphaFoldDB" id="A0A7Y9ESH4"/>
<dbReference type="GO" id="GO:0005737">
    <property type="term" value="C:cytoplasm"/>
    <property type="evidence" value="ECO:0007669"/>
    <property type="project" value="TreeGrafter"/>
</dbReference>